<dbReference type="EMBL" id="JAERWL010000005">
    <property type="protein sequence ID" value="MBM9475727.1"/>
    <property type="molecule type" value="Genomic_DNA"/>
</dbReference>
<evidence type="ECO:0000313" key="3">
    <source>
        <dbReference type="EMBL" id="MBM9475727.1"/>
    </source>
</evidence>
<keyword evidence="2" id="KW-1133">Transmembrane helix</keyword>
<reference evidence="3" key="1">
    <citation type="submission" date="2021-01" db="EMBL/GenBank/DDBJ databases">
        <title>KCTC 19127 draft genome.</title>
        <authorList>
            <person name="An D."/>
        </authorList>
    </citation>
    <scope>NUCLEOTIDE SEQUENCE</scope>
    <source>
        <strain evidence="3">KCTC 19127</strain>
    </source>
</reference>
<feature type="transmembrane region" description="Helical" evidence="2">
    <location>
        <begin position="7"/>
        <end position="30"/>
    </location>
</feature>
<feature type="transmembrane region" description="Helical" evidence="2">
    <location>
        <begin position="99"/>
        <end position="117"/>
    </location>
</feature>
<gene>
    <name evidence="3" type="ORF">JL107_04635</name>
</gene>
<dbReference type="InterPro" id="IPR021517">
    <property type="entry name" value="DUF3180"/>
</dbReference>
<organism evidence="3 4">
    <name type="scientific">Nakamurella flavida</name>
    <dbReference type="NCBI Taxonomy" id="363630"/>
    <lineage>
        <taxon>Bacteria</taxon>
        <taxon>Bacillati</taxon>
        <taxon>Actinomycetota</taxon>
        <taxon>Actinomycetes</taxon>
        <taxon>Nakamurellales</taxon>
        <taxon>Nakamurellaceae</taxon>
        <taxon>Nakamurella</taxon>
    </lineage>
</organism>
<dbReference type="Pfam" id="PF11377">
    <property type="entry name" value="DUF3180"/>
    <property type="match status" value="1"/>
</dbReference>
<feature type="transmembrane region" description="Helical" evidence="2">
    <location>
        <begin position="129"/>
        <end position="149"/>
    </location>
</feature>
<evidence type="ECO:0000256" key="1">
    <source>
        <dbReference type="SAM" id="MobiDB-lite"/>
    </source>
</evidence>
<sequence>MFTRGRDLVAVVLVAAVVGFLLVLAGYSSLPPLPRLAGLVPALLGVGEAVVGHGFRARIQDSADRRPDGTPIGAPGPSRRPVPPLTAARALMAAKATSLAGSALLGLWVGLLAYVWPRSAQVLAAAADTPSALIGVAGALVMVGGGLYLEHCLRAPDAGRSGR</sequence>
<dbReference type="AlphaFoldDB" id="A0A939C502"/>
<keyword evidence="2" id="KW-0812">Transmembrane</keyword>
<evidence type="ECO:0000256" key="2">
    <source>
        <dbReference type="SAM" id="Phobius"/>
    </source>
</evidence>
<accession>A0A939C502</accession>
<proteinExistence type="predicted"/>
<feature type="region of interest" description="Disordered" evidence="1">
    <location>
        <begin position="62"/>
        <end position="81"/>
    </location>
</feature>
<feature type="transmembrane region" description="Helical" evidence="2">
    <location>
        <begin position="36"/>
        <end position="55"/>
    </location>
</feature>
<evidence type="ECO:0000313" key="4">
    <source>
        <dbReference type="Proteomes" id="UP000663801"/>
    </source>
</evidence>
<protein>
    <submittedName>
        <fullName evidence="3">DUF3180 domain-containing protein</fullName>
    </submittedName>
</protein>
<comment type="caution">
    <text evidence="3">The sequence shown here is derived from an EMBL/GenBank/DDBJ whole genome shotgun (WGS) entry which is preliminary data.</text>
</comment>
<keyword evidence="4" id="KW-1185">Reference proteome</keyword>
<dbReference type="RefSeq" id="WP_205255827.1">
    <property type="nucleotide sequence ID" value="NZ_BAAAPV010000002.1"/>
</dbReference>
<name>A0A939C502_9ACTN</name>
<keyword evidence="2" id="KW-0472">Membrane</keyword>
<dbReference type="Proteomes" id="UP000663801">
    <property type="component" value="Unassembled WGS sequence"/>
</dbReference>